<reference evidence="1 2" key="1">
    <citation type="submission" date="2018-08" db="EMBL/GenBank/DDBJ databases">
        <authorList>
            <person name="Muller C M."/>
        </authorList>
    </citation>
    <scope>NUCLEOTIDE SEQUENCE [LARGE SCALE GENOMIC DNA]</scope>
</reference>
<proteinExistence type="predicted"/>
<feature type="non-terminal residue" evidence="1">
    <location>
        <position position="1"/>
    </location>
</feature>
<gene>
    <name evidence="1" type="ORF">BGT96224V316_LOCUS3911</name>
</gene>
<evidence type="ECO:0000313" key="2">
    <source>
        <dbReference type="Proteomes" id="UP000324639"/>
    </source>
</evidence>
<dbReference type="AlphaFoldDB" id="A0A9X9QCM0"/>
<sequence>YTGNFWTVFDINCEFYGVVIRGETGHRSCIELSNQIDTNMISPDRKEYKGYKCQRMIFGESYVQASLLAAREVIISKSQEKGYPIKISRPGVEKCMYEWPLFQNNLIYRSYLKIKRRSKHFIWFEDESDQVRVIETVESSWAVCPLITKTIVSRTEHFNSITARERVDHDNKKSYDCSGRIFTDYYIQEVYSTLKNLISSGRHPKFKKSNYPQLVNIAKIDATNKVWTWRLRIPEADFQNSEIKISYMLIMSQEYQIHGVYRVNKEGFIQCKAKYEPTISQAKDTFLNMDLNKGYPSCERCKDVTGCNCEVNWQDPKRQKIS</sequence>
<dbReference type="Proteomes" id="UP000324639">
    <property type="component" value="Chromosome Bgt_-05"/>
</dbReference>
<accession>A0A9X9QCM0</accession>
<evidence type="ECO:0000313" key="1">
    <source>
        <dbReference type="EMBL" id="VDB86347.1"/>
    </source>
</evidence>
<organism evidence="1 2">
    <name type="scientific">Blumeria graminis f. sp. tritici</name>
    <dbReference type="NCBI Taxonomy" id="62690"/>
    <lineage>
        <taxon>Eukaryota</taxon>
        <taxon>Fungi</taxon>
        <taxon>Dikarya</taxon>
        <taxon>Ascomycota</taxon>
        <taxon>Pezizomycotina</taxon>
        <taxon>Leotiomycetes</taxon>
        <taxon>Erysiphales</taxon>
        <taxon>Erysiphaceae</taxon>
        <taxon>Blumeria</taxon>
    </lineage>
</organism>
<keyword evidence="2" id="KW-1185">Reference proteome</keyword>
<dbReference type="EMBL" id="LR026988">
    <property type="protein sequence ID" value="VDB86347.1"/>
    <property type="molecule type" value="Genomic_DNA"/>
</dbReference>
<protein>
    <submittedName>
        <fullName evidence="1">Bgt-51458</fullName>
    </submittedName>
</protein>
<name>A0A9X9QCM0_BLUGR</name>